<dbReference type="PANTHER" id="PTHR30269:SF32">
    <property type="entry name" value="MEMBRANE TRANSPORTER PROTEIN-RELATED"/>
    <property type="match status" value="1"/>
</dbReference>
<dbReference type="EMBL" id="BSOP01000027">
    <property type="protein sequence ID" value="GLR52182.1"/>
    <property type="molecule type" value="Genomic_DNA"/>
</dbReference>
<comment type="subcellular location">
    <subcellularLocation>
        <location evidence="1 8">Cell membrane</location>
        <topology evidence="1 8">Multi-pass membrane protein</topology>
    </subcellularLocation>
</comment>
<keyword evidence="3" id="KW-0813">Transport</keyword>
<evidence type="ECO:0000256" key="6">
    <source>
        <dbReference type="ARBA" id="ARBA00022989"/>
    </source>
</evidence>
<dbReference type="InterPro" id="IPR002781">
    <property type="entry name" value="TM_pro_TauE-like"/>
</dbReference>
<evidence type="ECO:0000256" key="3">
    <source>
        <dbReference type="ARBA" id="ARBA00022448"/>
    </source>
</evidence>
<keyword evidence="4 8" id="KW-1003">Cell membrane</keyword>
<dbReference type="PANTHER" id="PTHR30269">
    <property type="entry name" value="TRANSMEMBRANE PROTEIN YFCA"/>
    <property type="match status" value="1"/>
</dbReference>
<gene>
    <name evidence="9" type="ORF">GCM10007923_33950</name>
</gene>
<feature type="transmembrane region" description="Helical" evidence="8">
    <location>
        <begin position="227"/>
        <end position="245"/>
    </location>
</feature>
<dbReference type="Pfam" id="PF01925">
    <property type="entry name" value="TauE"/>
    <property type="match status" value="1"/>
</dbReference>
<evidence type="ECO:0000256" key="7">
    <source>
        <dbReference type="ARBA" id="ARBA00023136"/>
    </source>
</evidence>
<dbReference type="InterPro" id="IPR052017">
    <property type="entry name" value="TSUP"/>
</dbReference>
<feature type="transmembrane region" description="Helical" evidence="8">
    <location>
        <begin position="101"/>
        <end position="120"/>
    </location>
</feature>
<feature type="transmembrane region" description="Helical" evidence="8">
    <location>
        <begin position="40"/>
        <end position="64"/>
    </location>
</feature>
<dbReference type="RefSeq" id="WP_245082592.1">
    <property type="nucleotide sequence ID" value="NZ_BSOP01000027.1"/>
</dbReference>
<comment type="caution">
    <text evidence="9">The sequence shown here is derived from an EMBL/GenBank/DDBJ whole genome shotgun (WGS) entry which is preliminary data.</text>
</comment>
<feature type="transmembrane region" description="Helical" evidence="8">
    <location>
        <begin position="132"/>
        <end position="157"/>
    </location>
</feature>
<sequence length="249" mass="25403">MNDASISLLLVAGATFFVAGIVKGVTGMGLPTVAMGVLGGLLSPLAAASLLIVPSFVTNVWQLVSGPSLVGIVRRLWTMMAGVLVGTLGSTSMLTGGNTSLTTALLGLALAVYAVYTLLAKPYHVNQAHEGWLSPVIGLATGLIAGATGVFVIPAVPYVQALGFEKDDLVQALGLSFTVSTVALAAGLSLQGAFQLDGAALSSLAVVPALIGMWAGQHVRKAVSPAMFKRCFLIALALLGAEMMLRAVW</sequence>
<evidence type="ECO:0000256" key="5">
    <source>
        <dbReference type="ARBA" id="ARBA00022692"/>
    </source>
</evidence>
<organism evidence="9 10">
    <name type="scientific">Shinella yambaruensis</name>
    <dbReference type="NCBI Taxonomy" id="415996"/>
    <lineage>
        <taxon>Bacteria</taxon>
        <taxon>Pseudomonadati</taxon>
        <taxon>Pseudomonadota</taxon>
        <taxon>Alphaproteobacteria</taxon>
        <taxon>Hyphomicrobiales</taxon>
        <taxon>Rhizobiaceae</taxon>
        <taxon>Shinella</taxon>
    </lineage>
</organism>
<evidence type="ECO:0000256" key="2">
    <source>
        <dbReference type="ARBA" id="ARBA00009142"/>
    </source>
</evidence>
<comment type="similarity">
    <text evidence="2 8">Belongs to the 4-toluene sulfonate uptake permease (TSUP) (TC 2.A.102) family.</text>
</comment>
<keyword evidence="6 8" id="KW-1133">Transmembrane helix</keyword>
<proteinExistence type="inferred from homology"/>
<reference evidence="10" key="1">
    <citation type="journal article" date="2019" name="Int. J. Syst. Evol. Microbiol.">
        <title>The Global Catalogue of Microorganisms (GCM) 10K type strain sequencing project: providing services to taxonomists for standard genome sequencing and annotation.</title>
        <authorList>
            <consortium name="The Broad Institute Genomics Platform"/>
            <consortium name="The Broad Institute Genome Sequencing Center for Infectious Disease"/>
            <person name="Wu L."/>
            <person name="Ma J."/>
        </authorList>
    </citation>
    <scope>NUCLEOTIDE SEQUENCE [LARGE SCALE GENOMIC DNA]</scope>
    <source>
        <strain evidence="10">NBRC 102122</strain>
    </source>
</reference>
<evidence type="ECO:0000313" key="9">
    <source>
        <dbReference type="EMBL" id="GLR52182.1"/>
    </source>
</evidence>
<keyword evidence="5 8" id="KW-0812">Transmembrane</keyword>
<dbReference type="Proteomes" id="UP001156702">
    <property type="component" value="Unassembled WGS sequence"/>
</dbReference>
<accession>A0ABQ5ZK82</accession>
<protein>
    <recommendedName>
        <fullName evidence="8">Probable membrane transporter protein</fullName>
    </recommendedName>
</protein>
<keyword evidence="10" id="KW-1185">Reference proteome</keyword>
<feature type="transmembrane region" description="Helical" evidence="8">
    <location>
        <begin position="196"/>
        <end position="215"/>
    </location>
</feature>
<feature type="transmembrane region" description="Helical" evidence="8">
    <location>
        <begin position="169"/>
        <end position="189"/>
    </location>
</feature>
<name>A0ABQ5ZK82_9HYPH</name>
<evidence type="ECO:0000256" key="1">
    <source>
        <dbReference type="ARBA" id="ARBA00004651"/>
    </source>
</evidence>
<feature type="transmembrane region" description="Helical" evidence="8">
    <location>
        <begin position="76"/>
        <end position="95"/>
    </location>
</feature>
<evidence type="ECO:0000256" key="8">
    <source>
        <dbReference type="RuleBase" id="RU363041"/>
    </source>
</evidence>
<keyword evidence="7 8" id="KW-0472">Membrane</keyword>
<evidence type="ECO:0000313" key="10">
    <source>
        <dbReference type="Proteomes" id="UP001156702"/>
    </source>
</evidence>
<evidence type="ECO:0000256" key="4">
    <source>
        <dbReference type="ARBA" id="ARBA00022475"/>
    </source>
</evidence>